<accession>A0A8K0T9Q7</accession>
<feature type="compositionally biased region" description="Basic and acidic residues" evidence="1">
    <location>
        <begin position="195"/>
        <end position="205"/>
    </location>
</feature>
<evidence type="ECO:0000313" key="2">
    <source>
        <dbReference type="EMBL" id="KAH7353523.1"/>
    </source>
</evidence>
<evidence type="ECO:0000256" key="1">
    <source>
        <dbReference type="SAM" id="MobiDB-lite"/>
    </source>
</evidence>
<dbReference type="AlphaFoldDB" id="A0A8K0T9Q7"/>
<proteinExistence type="predicted"/>
<gene>
    <name evidence="2" type="ORF">B0T11DRAFT_286980</name>
</gene>
<organism evidence="2 3">
    <name type="scientific">Plectosphaerella cucumerina</name>
    <dbReference type="NCBI Taxonomy" id="40658"/>
    <lineage>
        <taxon>Eukaryota</taxon>
        <taxon>Fungi</taxon>
        <taxon>Dikarya</taxon>
        <taxon>Ascomycota</taxon>
        <taxon>Pezizomycotina</taxon>
        <taxon>Sordariomycetes</taxon>
        <taxon>Hypocreomycetidae</taxon>
        <taxon>Glomerellales</taxon>
        <taxon>Plectosphaerellaceae</taxon>
        <taxon>Plectosphaerella</taxon>
    </lineage>
</organism>
<comment type="caution">
    <text evidence="2">The sequence shown here is derived from an EMBL/GenBank/DDBJ whole genome shotgun (WGS) entry which is preliminary data.</text>
</comment>
<dbReference type="EMBL" id="JAGPXD010000005">
    <property type="protein sequence ID" value="KAH7353523.1"/>
    <property type="molecule type" value="Genomic_DNA"/>
</dbReference>
<keyword evidence="3" id="KW-1185">Reference proteome</keyword>
<feature type="compositionally biased region" description="Polar residues" evidence="1">
    <location>
        <begin position="121"/>
        <end position="132"/>
    </location>
</feature>
<sequence>MRIRCQECDFDYRPDLKLLPSDDPLAEFPDETVTLAEVAVSKYGQTPKARQSSMSYKPPEQLSKGFGTLTHVAQAVGEHGQPSNSSPSKTMPPPPQRRPLDTLRPPRPQQILLRQVGKYGQPSNTPISTTMASPVHRRSLDNLRPRPYQPISPSPLSWRQPDGESMPMRRAGMYDPGRKSPGTMQSGAGTSEETSSSKERDDSVEYKTPQSTQEPTPWPTPHSENCVQSQQSTPWSTPNSEVYAPGEPLWYRENKN</sequence>
<name>A0A8K0T9Q7_9PEZI</name>
<feature type="compositionally biased region" description="Polar residues" evidence="1">
    <location>
        <begin position="222"/>
        <end position="240"/>
    </location>
</feature>
<dbReference type="Proteomes" id="UP000813385">
    <property type="component" value="Unassembled WGS sequence"/>
</dbReference>
<evidence type="ECO:0000313" key="3">
    <source>
        <dbReference type="Proteomes" id="UP000813385"/>
    </source>
</evidence>
<reference evidence="2" key="1">
    <citation type="journal article" date="2021" name="Nat. Commun.">
        <title>Genetic determinants of endophytism in the Arabidopsis root mycobiome.</title>
        <authorList>
            <person name="Mesny F."/>
            <person name="Miyauchi S."/>
            <person name="Thiergart T."/>
            <person name="Pickel B."/>
            <person name="Atanasova L."/>
            <person name="Karlsson M."/>
            <person name="Huettel B."/>
            <person name="Barry K.W."/>
            <person name="Haridas S."/>
            <person name="Chen C."/>
            <person name="Bauer D."/>
            <person name="Andreopoulos W."/>
            <person name="Pangilinan J."/>
            <person name="LaButti K."/>
            <person name="Riley R."/>
            <person name="Lipzen A."/>
            <person name="Clum A."/>
            <person name="Drula E."/>
            <person name="Henrissat B."/>
            <person name="Kohler A."/>
            <person name="Grigoriev I.V."/>
            <person name="Martin F.M."/>
            <person name="Hacquard S."/>
        </authorList>
    </citation>
    <scope>NUCLEOTIDE SEQUENCE</scope>
    <source>
        <strain evidence="2">MPI-CAGE-AT-0016</strain>
    </source>
</reference>
<protein>
    <submittedName>
        <fullName evidence="2">Uncharacterized protein</fullName>
    </submittedName>
</protein>
<feature type="region of interest" description="Disordered" evidence="1">
    <location>
        <begin position="43"/>
        <end position="256"/>
    </location>
</feature>